<gene>
    <name evidence="4" type="ORF">ABT276_35480</name>
</gene>
<feature type="chain" id="PRO_5046239121" evidence="2">
    <location>
        <begin position="24"/>
        <end position="295"/>
    </location>
</feature>
<dbReference type="Proteomes" id="UP001445472">
    <property type="component" value="Unassembled WGS sequence"/>
</dbReference>
<dbReference type="PANTHER" id="PTHR35936">
    <property type="entry name" value="MEMBRANE-BOUND LYTIC MUREIN TRANSGLYCOSYLASE F"/>
    <property type="match status" value="1"/>
</dbReference>
<dbReference type="Gene3D" id="3.40.190.10">
    <property type="entry name" value="Periplasmic binding protein-like II"/>
    <property type="match status" value="2"/>
</dbReference>
<dbReference type="SUPFAM" id="SSF53850">
    <property type="entry name" value="Periplasmic binding protein-like II"/>
    <property type="match status" value="1"/>
</dbReference>
<evidence type="ECO:0000256" key="1">
    <source>
        <dbReference type="ARBA" id="ARBA00022729"/>
    </source>
</evidence>
<name>A0ABV1V641_9ACTN</name>
<accession>A0ABV1V641</accession>
<feature type="signal peptide" evidence="2">
    <location>
        <begin position="1"/>
        <end position="23"/>
    </location>
</feature>
<evidence type="ECO:0000313" key="5">
    <source>
        <dbReference type="Proteomes" id="UP001445472"/>
    </source>
</evidence>
<dbReference type="Pfam" id="PF00497">
    <property type="entry name" value="SBP_bac_3"/>
    <property type="match status" value="1"/>
</dbReference>
<dbReference type="SMART" id="SM00062">
    <property type="entry name" value="PBPb"/>
    <property type="match status" value="1"/>
</dbReference>
<proteinExistence type="predicted"/>
<organism evidence="4 5">
    <name type="scientific">Streptomyces xantholiticus</name>
    <dbReference type="NCBI Taxonomy" id="68285"/>
    <lineage>
        <taxon>Bacteria</taxon>
        <taxon>Bacillati</taxon>
        <taxon>Actinomycetota</taxon>
        <taxon>Actinomycetes</taxon>
        <taxon>Kitasatosporales</taxon>
        <taxon>Streptomycetaceae</taxon>
        <taxon>Streptomyces</taxon>
    </lineage>
</organism>
<sequence>MPAAAAIAARAAAGALVIGIGTAACITHQEPRESNPTYGDCEISGKYGQFKLAPKSAGTLTVEVSLPAPGWWNGRTPDSIRDGYEYCMAANIAFRAGLDGVKVKDVPFAALVAGKTKDFDLALSEITINREREKVADYSPPYLSVDQGVLAKSDAAIDARGMRHIRIGVSEGTTGEKFVKSRLKPTGPVTVFRNDPDMISALAQGHVDAVVHDTTILLAYAQRSGGTMEVAGQYRTGEHYGALYPKGSPNKATVDRIIRQLINDGTLARLSAVYLGSAYGRDPARIPYFPVDAGT</sequence>
<evidence type="ECO:0000259" key="3">
    <source>
        <dbReference type="SMART" id="SM00062"/>
    </source>
</evidence>
<dbReference type="InterPro" id="IPR001638">
    <property type="entry name" value="Solute-binding_3/MltF_N"/>
</dbReference>
<comment type="caution">
    <text evidence="4">The sequence shown here is derived from an EMBL/GenBank/DDBJ whole genome shotgun (WGS) entry which is preliminary data.</text>
</comment>
<feature type="domain" description="Solute-binding protein family 3/N-terminal" evidence="3">
    <location>
        <begin position="79"/>
        <end position="278"/>
    </location>
</feature>
<protein>
    <submittedName>
        <fullName evidence="4">ABC transporter substrate-binding protein</fullName>
    </submittedName>
</protein>
<dbReference type="PANTHER" id="PTHR35936:SF17">
    <property type="entry name" value="ARGININE-BINDING EXTRACELLULAR PROTEIN ARTP"/>
    <property type="match status" value="1"/>
</dbReference>
<keyword evidence="5" id="KW-1185">Reference proteome</keyword>
<evidence type="ECO:0000313" key="4">
    <source>
        <dbReference type="EMBL" id="MER6618504.1"/>
    </source>
</evidence>
<evidence type="ECO:0000256" key="2">
    <source>
        <dbReference type="SAM" id="SignalP"/>
    </source>
</evidence>
<keyword evidence="1 2" id="KW-0732">Signal</keyword>
<reference evidence="4 5" key="1">
    <citation type="submission" date="2024-06" db="EMBL/GenBank/DDBJ databases">
        <title>The Natural Products Discovery Center: Release of the First 8490 Sequenced Strains for Exploring Actinobacteria Biosynthetic Diversity.</title>
        <authorList>
            <person name="Kalkreuter E."/>
            <person name="Kautsar S.A."/>
            <person name="Yang D."/>
            <person name="Bader C.D."/>
            <person name="Teijaro C.N."/>
            <person name="Fluegel L."/>
            <person name="Davis C.M."/>
            <person name="Simpson J.R."/>
            <person name="Lauterbach L."/>
            <person name="Steele A.D."/>
            <person name="Gui C."/>
            <person name="Meng S."/>
            <person name="Li G."/>
            <person name="Viehrig K."/>
            <person name="Ye F."/>
            <person name="Su P."/>
            <person name="Kiefer A.F."/>
            <person name="Nichols A."/>
            <person name="Cepeda A.J."/>
            <person name="Yan W."/>
            <person name="Fan B."/>
            <person name="Jiang Y."/>
            <person name="Adhikari A."/>
            <person name="Zheng C.-J."/>
            <person name="Schuster L."/>
            <person name="Cowan T.M."/>
            <person name="Smanski M.J."/>
            <person name="Chevrette M.G."/>
            <person name="De Carvalho L.P.S."/>
            <person name="Shen B."/>
        </authorList>
    </citation>
    <scope>NUCLEOTIDE SEQUENCE [LARGE SCALE GENOMIC DNA]</scope>
    <source>
        <strain evidence="4 5">NPDC000837</strain>
    </source>
</reference>
<dbReference type="EMBL" id="JBEPBX010000065">
    <property type="protein sequence ID" value="MER6618504.1"/>
    <property type="molecule type" value="Genomic_DNA"/>
</dbReference>
<dbReference type="RefSeq" id="WP_351979329.1">
    <property type="nucleotide sequence ID" value="NZ_JBEPBX010000065.1"/>
</dbReference>
<dbReference type="CDD" id="cd13530">
    <property type="entry name" value="PBP2_peptides_like"/>
    <property type="match status" value="1"/>
</dbReference>